<dbReference type="SUPFAM" id="SSF56784">
    <property type="entry name" value="HAD-like"/>
    <property type="match status" value="1"/>
</dbReference>
<dbReference type="EMBL" id="CP001936">
    <property type="protein sequence ID" value="ADD02831.1"/>
    <property type="molecule type" value="Genomic_DNA"/>
</dbReference>
<gene>
    <name evidence="1" type="ordered locus">Thit_1578</name>
</gene>
<proteinExistence type="predicted"/>
<keyword evidence="2" id="KW-1185">Reference proteome</keyword>
<reference evidence="1" key="1">
    <citation type="submission" date="2010-02" db="EMBL/GenBank/DDBJ databases">
        <title>Complete sequence of Thermoanaerobacter italicus Ab9.</title>
        <authorList>
            <consortium name="US DOE Joint Genome Institute"/>
            <person name="Lucas S."/>
            <person name="Copeland A."/>
            <person name="Lapidus A."/>
            <person name="Cheng J.-F."/>
            <person name="Bruce D."/>
            <person name="Goodwin L."/>
            <person name="Pitluck S."/>
            <person name="Chertkov O."/>
            <person name="Detter J.C."/>
            <person name="Han C."/>
            <person name="Tapia R."/>
            <person name="Land M."/>
            <person name="Hauser L."/>
            <person name="Kyrpides N."/>
            <person name="Mikhailova N."/>
            <person name="Hemme C.L."/>
            <person name="Woyke T."/>
        </authorList>
    </citation>
    <scope>NUCLEOTIDE SEQUENCE [LARGE SCALE GENOMIC DNA]</scope>
    <source>
        <strain evidence="1">Ab9</strain>
    </source>
</reference>
<name>D3T3M9_THEIA</name>
<dbReference type="KEGG" id="tit:Thit_1578"/>
<dbReference type="RefSeq" id="WP_012995559.1">
    <property type="nucleotide sequence ID" value="NC_013921.1"/>
</dbReference>
<dbReference type="AlphaFoldDB" id="D3T3M9"/>
<evidence type="ECO:0008006" key="3">
    <source>
        <dbReference type="Google" id="ProtNLM"/>
    </source>
</evidence>
<dbReference type="Gene3D" id="1.10.150.240">
    <property type="entry name" value="Putative phosphatase, domain 2"/>
    <property type="match status" value="1"/>
</dbReference>
<dbReference type="Proteomes" id="UP000001552">
    <property type="component" value="Chromosome"/>
</dbReference>
<dbReference type="InterPro" id="IPR041492">
    <property type="entry name" value="HAD_2"/>
</dbReference>
<dbReference type="InterPro" id="IPR023198">
    <property type="entry name" value="PGP-like_dom2"/>
</dbReference>
<accession>D3T3M9</accession>
<protein>
    <recommendedName>
        <fullName evidence="3">Phosphoglycolate phosphatase</fullName>
    </recommendedName>
</protein>
<dbReference type="InterPro" id="IPR036412">
    <property type="entry name" value="HAD-like_sf"/>
</dbReference>
<dbReference type="HOGENOM" id="CLU_3277948_0_0_9"/>
<evidence type="ECO:0000313" key="1">
    <source>
        <dbReference type="EMBL" id="ADD02831.1"/>
    </source>
</evidence>
<sequence length="41" mass="4412">MNVKAVVFDLDGTLIDSKNDIAVTANKTLCELGLPTLHEVL</sequence>
<organism evidence="1 2">
    <name type="scientific">Thermoanaerobacter italicus (strain DSM 9252 / Ab9)</name>
    <dbReference type="NCBI Taxonomy" id="580331"/>
    <lineage>
        <taxon>Bacteria</taxon>
        <taxon>Bacillati</taxon>
        <taxon>Bacillota</taxon>
        <taxon>Clostridia</taxon>
        <taxon>Thermoanaerobacterales</taxon>
        <taxon>Thermoanaerobacteraceae</taxon>
        <taxon>Thermoanaerobacter</taxon>
    </lineage>
</organism>
<dbReference type="Pfam" id="PF13419">
    <property type="entry name" value="HAD_2"/>
    <property type="match status" value="1"/>
</dbReference>
<evidence type="ECO:0000313" key="2">
    <source>
        <dbReference type="Proteomes" id="UP000001552"/>
    </source>
</evidence>